<feature type="domain" description="ChrR-like cupin" evidence="1">
    <location>
        <begin position="9"/>
        <end position="111"/>
    </location>
</feature>
<protein>
    <recommendedName>
        <fullName evidence="1">ChrR-like cupin domain-containing protein</fullName>
    </recommendedName>
</protein>
<proteinExistence type="predicted"/>
<dbReference type="EMBL" id="UOEG01000102">
    <property type="protein sequence ID" value="VAV93239.1"/>
    <property type="molecule type" value="Genomic_DNA"/>
</dbReference>
<organism evidence="2">
    <name type="scientific">hydrothermal vent metagenome</name>
    <dbReference type="NCBI Taxonomy" id="652676"/>
    <lineage>
        <taxon>unclassified sequences</taxon>
        <taxon>metagenomes</taxon>
        <taxon>ecological metagenomes</taxon>
    </lineage>
</organism>
<dbReference type="CDD" id="cd20303">
    <property type="entry name" value="cupin_ChrR_1"/>
    <property type="match status" value="2"/>
</dbReference>
<evidence type="ECO:0000313" key="2">
    <source>
        <dbReference type="EMBL" id="VAV93239.1"/>
    </source>
</evidence>
<dbReference type="Gene3D" id="2.60.120.10">
    <property type="entry name" value="Jelly Rolls"/>
    <property type="match status" value="1"/>
</dbReference>
<accession>A0A3B0RMV3</accession>
<evidence type="ECO:0000259" key="1">
    <source>
        <dbReference type="Pfam" id="PF12973"/>
    </source>
</evidence>
<feature type="domain" description="ChrR-like cupin" evidence="1">
    <location>
        <begin position="117"/>
        <end position="216"/>
    </location>
</feature>
<sequence length="222" mass="24437">MRINADFSKRVVIRPEDYQWVASPAAGVERMMLDRVGDEVARATTIVKFAPGSQFDAHTHGGGEEFLVLEGVFSDEAGDYPAGSYVRNPIGSSHTPHTDEGCTILVKLHQFDAGDQQQFHIDTTKARFNPGLVEGLTVLPLHSAASENVALVRWAPGTRFNAHQHWGGEEIFVLEGTFQDEHGSYPKGTWLRSPHLSQHTPYSDEGCLIYVKTGHLPMANTA</sequence>
<dbReference type="AlphaFoldDB" id="A0A3B0RMV3"/>
<dbReference type="Pfam" id="PF12973">
    <property type="entry name" value="Cupin_7"/>
    <property type="match status" value="2"/>
</dbReference>
<dbReference type="InterPro" id="IPR025979">
    <property type="entry name" value="ChrR-like_cupin_dom"/>
</dbReference>
<dbReference type="InterPro" id="IPR014710">
    <property type="entry name" value="RmlC-like_jellyroll"/>
</dbReference>
<dbReference type="InterPro" id="IPR011051">
    <property type="entry name" value="RmlC_Cupin_sf"/>
</dbReference>
<name>A0A3B0RMV3_9ZZZZ</name>
<reference evidence="2" key="1">
    <citation type="submission" date="2018-06" db="EMBL/GenBank/DDBJ databases">
        <authorList>
            <person name="Zhirakovskaya E."/>
        </authorList>
    </citation>
    <scope>NUCLEOTIDE SEQUENCE</scope>
</reference>
<gene>
    <name evidence="2" type="ORF">MNBD_ALPHA07-1531</name>
</gene>
<dbReference type="SUPFAM" id="SSF51182">
    <property type="entry name" value="RmlC-like cupins"/>
    <property type="match status" value="2"/>
</dbReference>